<evidence type="ECO:0000259" key="11">
    <source>
        <dbReference type="PROSITE" id="PS50928"/>
    </source>
</evidence>
<evidence type="ECO:0000313" key="12">
    <source>
        <dbReference type="EMBL" id="MBC5753410.1"/>
    </source>
</evidence>
<keyword evidence="6 9" id="KW-0812">Transmembrane</keyword>
<dbReference type="PANTHER" id="PTHR47314:SF1">
    <property type="entry name" value="MALTOSE_MALTODEXTRIN TRANSPORT SYSTEM PERMEASE PROTEIN MALF"/>
    <property type="match status" value="1"/>
</dbReference>
<evidence type="ECO:0000256" key="3">
    <source>
        <dbReference type="ARBA" id="ARBA00022448"/>
    </source>
</evidence>
<keyword evidence="4 10" id="KW-1003">Cell membrane</keyword>
<feature type="transmembrane region" description="Helical" evidence="9">
    <location>
        <begin position="243"/>
        <end position="267"/>
    </location>
</feature>
<comment type="caution">
    <text evidence="12">The sequence shown here is derived from an EMBL/GenBank/DDBJ whole genome shotgun (WGS) entry which is preliminary data.</text>
</comment>
<evidence type="ECO:0000256" key="6">
    <source>
        <dbReference type="ARBA" id="ARBA00022692"/>
    </source>
</evidence>
<dbReference type="SUPFAM" id="SSF161098">
    <property type="entry name" value="MetI-like"/>
    <property type="match status" value="1"/>
</dbReference>
<feature type="transmembrane region" description="Helical" evidence="9">
    <location>
        <begin position="377"/>
        <end position="395"/>
    </location>
</feature>
<evidence type="ECO:0000256" key="10">
    <source>
        <dbReference type="RuleBase" id="RU367050"/>
    </source>
</evidence>
<keyword evidence="13" id="KW-1185">Reference proteome</keyword>
<name>A0ABR7I8Z6_9FIRM</name>
<proteinExistence type="inferred from homology"/>
<evidence type="ECO:0000256" key="1">
    <source>
        <dbReference type="ARBA" id="ARBA00004651"/>
    </source>
</evidence>
<evidence type="ECO:0000313" key="13">
    <source>
        <dbReference type="Proteomes" id="UP000621540"/>
    </source>
</evidence>
<keyword evidence="3 9" id="KW-0813">Transport</keyword>
<dbReference type="Pfam" id="PF00528">
    <property type="entry name" value="BPD_transp_1"/>
    <property type="match status" value="1"/>
</dbReference>
<comment type="function">
    <text evidence="10">Part of the ABC transporter complex MalEFGK involved in maltose/maltodextrin import. Probably responsible for the translocation of the substrate across the membrane.</text>
</comment>
<feature type="transmembrane region" description="Helical" evidence="9">
    <location>
        <begin position="70"/>
        <end position="89"/>
    </location>
</feature>
<feature type="transmembrane region" description="Helical" evidence="9">
    <location>
        <begin position="279"/>
        <end position="299"/>
    </location>
</feature>
<dbReference type="Gene3D" id="1.10.3720.10">
    <property type="entry name" value="MetI-like"/>
    <property type="match status" value="1"/>
</dbReference>
<dbReference type="InterPro" id="IPR000515">
    <property type="entry name" value="MetI-like"/>
</dbReference>
<evidence type="ECO:0000256" key="7">
    <source>
        <dbReference type="ARBA" id="ARBA00022989"/>
    </source>
</evidence>
<dbReference type="SUPFAM" id="SSF160964">
    <property type="entry name" value="MalF N-terminal region-like"/>
    <property type="match status" value="1"/>
</dbReference>
<gene>
    <name evidence="12" type="ORF">H8Z76_05105</name>
</gene>
<evidence type="ECO:0000256" key="5">
    <source>
        <dbReference type="ARBA" id="ARBA00022597"/>
    </source>
</evidence>
<reference evidence="12 13" key="1">
    <citation type="submission" date="2020-08" db="EMBL/GenBank/DDBJ databases">
        <title>Genome public.</title>
        <authorList>
            <person name="Liu C."/>
            <person name="Sun Q."/>
        </authorList>
    </citation>
    <scope>NUCLEOTIDE SEQUENCE [LARGE SCALE GENOMIC DNA]</scope>
    <source>
        <strain evidence="12 13">BX0805</strain>
    </source>
</reference>
<keyword evidence="8 9" id="KW-0472">Membrane</keyword>
<evidence type="ECO:0000256" key="8">
    <source>
        <dbReference type="ARBA" id="ARBA00023136"/>
    </source>
</evidence>
<dbReference type="CDD" id="cd06261">
    <property type="entry name" value="TM_PBP2"/>
    <property type="match status" value="1"/>
</dbReference>
<sequence length="478" mass="54217">MKLFIRSASWFFKIKEARKVKKAGKKKRVSEFATEYTLANAAKKGDIVTKLSFLIMGLGNIVHKQVVKGLMFLGVEVLYIWFMVTSGFYNLSMLPSLGWREQEKVWNEQKSVYEYTAGDQSLLLLLYGLATIFITVCFIAAWKEAVTSSYKSEVLAKNGKHLNTFKEDCKSLLDQNLYKLLMAAPLAGILIFTVLPLIFMITMAFTNYSKVKDHLTLFDWVGFANFRKILNFNDSIGKTFYSVLVWTIVWALFATALNYILGMILAIVINRKETHAKSFWRFCFVLSIAVPQFVSLLIMRTMLQPTGIVNTLLLKYGLIDKALPFFTSPMWARVTVIVINLWVGIPYTMLQVTGILQNIPGELYEAAKIDGANAVQTFFKITLPYMLFVMTPYLITQFTGNVNNFNVIFLLSGGNPTPVESTAGKTDLLVTWLYKLTIEKNYYNLGAVIGIMTFIVLAIVALVTYRNTTSYKDEEGFM</sequence>
<feature type="transmembrane region" description="Helical" evidence="9">
    <location>
        <begin position="122"/>
        <end position="142"/>
    </location>
</feature>
<evidence type="ECO:0000256" key="2">
    <source>
        <dbReference type="ARBA" id="ARBA00009047"/>
    </source>
</evidence>
<evidence type="ECO:0000256" key="4">
    <source>
        <dbReference type="ARBA" id="ARBA00022475"/>
    </source>
</evidence>
<dbReference type="InterPro" id="IPR035906">
    <property type="entry name" value="MetI-like_sf"/>
</dbReference>
<feature type="transmembrane region" description="Helical" evidence="9">
    <location>
        <begin position="330"/>
        <end position="356"/>
    </location>
</feature>
<evidence type="ECO:0000256" key="9">
    <source>
        <dbReference type="RuleBase" id="RU363032"/>
    </source>
</evidence>
<protein>
    <recommendedName>
        <fullName evidence="10">Maltose/maltodextrin transport system permease protein</fullName>
    </recommendedName>
</protein>
<dbReference type="Proteomes" id="UP000621540">
    <property type="component" value="Unassembled WGS sequence"/>
</dbReference>
<feature type="domain" description="ABC transmembrane type-1" evidence="11">
    <location>
        <begin position="244"/>
        <end position="464"/>
    </location>
</feature>
<accession>A0ABR7I8Z6</accession>
<keyword evidence="5 10" id="KW-0762">Sugar transport</keyword>
<organism evidence="12 13">
    <name type="scientific">Roseburia yibonii</name>
    <dbReference type="NCBI Taxonomy" id="2763063"/>
    <lineage>
        <taxon>Bacteria</taxon>
        <taxon>Bacillati</taxon>
        <taxon>Bacillota</taxon>
        <taxon>Clostridia</taxon>
        <taxon>Lachnospirales</taxon>
        <taxon>Lachnospiraceae</taxon>
        <taxon>Roseburia</taxon>
    </lineage>
</organism>
<comment type="subcellular location">
    <subcellularLocation>
        <location evidence="1 9">Cell membrane</location>
        <topology evidence="1 9">Multi-pass membrane protein</topology>
    </subcellularLocation>
</comment>
<comment type="similarity">
    <text evidence="2 10">Belongs to the binding-protein-dependent transport system permease family. MalFG subfamily.</text>
</comment>
<keyword evidence="7 9" id="KW-1133">Transmembrane helix</keyword>
<dbReference type="EMBL" id="JACOQH010000003">
    <property type="protein sequence ID" value="MBC5753410.1"/>
    <property type="molecule type" value="Genomic_DNA"/>
</dbReference>
<feature type="transmembrane region" description="Helical" evidence="9">
    <location>
        <begin position="442"/>
        <end position="465"/>
    </location>
</feature>
<dbReference type="PROSITE" id="PS50928">
    <property type="entry name" value="ABC_TM1"/>
    <property type="match status" value="1"/>
</dbReference>
<feature type="transmembrane region" description="Helical" evidence="9">
    <location>
        <begin position="180"/>
        <end position="205"/>
    </location>
</feature>
<dbReference type="PANTHER" id="PTHR47314">
    <property type="entry name" value="MALTOSE/MALTODEXTRIN TRANSPORT SYSTEM PERMEASE PROTEIN MALF"/>
    <property type="match status" value="1"/>
</dbReference>